<sequence length="114" mass="13851">MKFPYNSPLMVDRRRQLRAQSSKPEDILWNQIKNNKLGFKFRRQYSIQSYVLDFFCPEKRINIEIDGRQHAKSLEYDQYRDRYMNALDIIVLRFSAQRIFHDLDTVIKEIMSLS</sequence>
<evidence type="ECO:0000259" key="1">
    <source>
        <dbReference type="Pfam" id="PF04480"/>
    </source>
</evidence>
<gene>
    <name evidence="2" type="ORF">UX05_C0007G0009</name>
</gene>
<dbReference type="InterPro" id="IPR007569">
    <property type="entry name" value="DUF559"/>
</dbReference>
<evidence type="ECO:0000313" key="3">
    <source>
        <dbReference type="Proteomes" id="UP000034264"/>
    </source>
</evidence>
<accession>A0A0G1Q292</accession>
<dbReference type="Proteomes" id="UP000034264">
    <property type="component" value="Unassembled WGS sequence"/>
</dbReference>
<evidence type="ECO:0000313" key="2">
    <source>
        <dbReference type="EMBL" id="KKU02780.1"/>
    </source>
</evidence>
<feature type="domain" description="DUF559" evidence="1">
    <location>
        <begin position="12"/>
        <end position="111"/>
    </location>
</feature>
<proteinExistence type="predicted"/>
<protein>
    <recommendedName>
        <fullName evidence="1">DUF559 domain-containing protein</fullName>
    </recommendedName>
</protein>
<dbReference type="AlphaFoldDB" id="A0A0G1Q292"/>
<dbReference type="CDD" id="cd01038">
    <property type="entry name" value="Endonuclease_DUF559"/>
    <property type="match status" value="1"/>
</dbReference>
<organism evidence="2 3">
    <name type="scientific">Candidatus Amesbacteria bacterium GW2011_GWC2_45_19</name>
    <dbReference type="NCBI Taxonomy" id="1618366"/>
    <lineage>
        <taxon>Bacteria</taxon>
        <taxon>Candidatus Amesiibacteriota</taxon>
    </lineage>
</organism>
<name>A0A0G1Q292_9BACT</name>
<dbReference type="PANTHER" id="PTHR38590:SF1">
    <property type="entry name" value="BLL0828 PROTEIN"/>
    <property type="match status" value="1"/>
</dbReference>
<reference evidence="2 3" key="1">
    <citation type="journal article" date="2015" name="Nature">
        <title>rRNA introns, odd ribosomes, and small enigmatic genomes across a large radiation of phyla.</title>
        <authorList>
            <person name="Brown C.T."/>
            <person name="Hug L.A."/>
            <person name="Thomas B.C."/>
            <person name="Sharon I."/>
            <person name="Castelle C.J."/>
            <person name="Singh A."/>
            <person name="Wilkins M.J."/>
            <person name="Williams K.H."/>
            <person name="Banfield J.F."/>
        </authorList>
    </citation>
    <scope>NUCLEOTIDE SEQUENCE [LARGE SCALE GENOMIC DNA]</scope>
</reference>
<dbReference type="InterPro" id="IPR047216">
    <property type="entry name" value="Endonuclease_DUF559_bact"/>
</dbReference>
<comment type="caution">
    <text evidence="2">The sequence shown here is derived from an EMBL/GenBank/DDBJ whole genome shotgun (WGS) entry which is preliminary data.</text>
</comment>
<dbReference type="InterPro" id="IPR011335">
    <property type="entry name" value="Restrct_endonuc-II-like"/>
</dbReference>
<dbReference type="Gene3D" id="3.40.960.10">
    <property type="entry name" value="VSR Endonuclease"/>
    <property type="match status" value="1"/>
</dbReference>
<dbReference type="Pfam" id="PF04480">
    <property type="entry name" value="DUF559"/>
    <property type="match status" value="1"/>
</dbReference>
<dbReference type="PANTHER" id="PTHR38590">
    <property type="entry name" value="BLL0828 PROTEIN"/>
    <property type="match status" value="1"/>
</dbReference>
<dbReference type="EMBL" id="LCKS01000007">
    <property type="protein sequence ID" value="KKU02780.1"/>
    <property type="molecule type" value="Genomic_DNA"/>
</dbReference>
<dbReference type="SUPFAM" id="SSF52980">
    <property type="entry name" value="Restriction endonuclease-like"/>
    <property type="match status" value="1"/>
</dbReference>